<gene>
    <name evidence="1" type="ORF">GCM10007028_36200</name>
</gene>
<dbReference type="RefSeq" id="WP_136482340.1">
    <property type="nucleotide sequence ID" value="NZ_BMWZ01000019.1"/>
</dbReference>
<reference evidence="1" key="1">
    <citation type="journal article" date="2014" name="Int. J. Syst. Evol. Microbiol.">
        <title>Complete genome sequence of Corynebacterium casei LMG S-19264T (=DSM 44701T), isolated from a smear-ripened cheese.</title>
        <authorList>
            <consortium name="US DOE Joint Genome Institute (JGI-PGF)"/>
            <person name="Walter F."/>
            <person name="Albersmeier A."/>
            <person name="Kalinowski J."/>
            <person name="Ruckert C."/>
        </authorList>
    </citation>
    <scope>NUCLEOTIDE SEQUENCE</scope>
    <source>
        <strain evidence="1">KCTC 12710</strain>
    </source>
</reference>
<sequence length="141" mass="16590">MKRLWKKYKILIFPILILIGFINTVWFFDKHSISEEDFFNNAVKTSYNKSYDGIITQKFYKKEGGRDIIVLEKNGITTQMDFVYQNPILYQYLKVGDTLIKTKNSNSIVVKRAKLDTTINLTFENLKGVKKYSINNPYLKN</sequence>
<name>A0A918VGJ4_9FLAO</name>
<comment type="caution">
    <text evidence="1">The sequence shown here is derived from an EMBL/GenBank/DDBJ whole genome shotgun (WGS) entry which is preliminary data.</text>
</comment>
<dbReference type="EMBL" id="BMWZ01000019">
    <property type="protein sequence ID" value="GGZ94705.1"/>
    <property type="molecule type" value="Genomic_DNA"/>
</dbReference>
<evidence type="ECO:0000313" key="2">
    <source>
        <dbReference type="Proteomes" id="UP000636004"/>
    </source>
</evidence>
<evidence type="ECO:0000313" key="1">
    <source>
        <dbReference type="EMBL" id="GGZ94705.1"/>
    </source>
</evidence>
<reference evidence="1" key="2">
    <citation type="submission" date="2020-09" db="EMBL/GenBank/DDBJ databases">
        <authorList>
            <person name="Sun Q."/>
            <person name="Kim S."/>
        </authorList>
    </citation>
    <scope>NUCLEOTIDE SEQUENCE</scope>
    <source>
        <strain evidence="1">KCTC 12710</strain>
    </source>
</reference>
<dbReference type="Proteomes" id="UP000636004">
    <property type="component" value="Unassembled WGS sequence"/>
</dbReference>
<organism evidence="1 2">
    <name type="scientific">Algibacter mikhailovii</name>
    <dbReference type="NCBI Taxonomy" id="425498"/>
    <lineage>
        <taxon>Bacteria</taxon>
        <taxon>Pseudomonadati</taxon>
        <taxon>Bacteroidota</taxon>
        <taxon>Flavobacteriia</taxon>
        <taxon>Flavobacteriales</taxon>
        <taxon>Flavobacteriaceae</taxon>
        <taxon>Algibacter</taxon>
    </lineage>
</organism>
<dbReference type="AlphaFoldDB" id="A0A918VGJ4"/>
<accession>A0A918VGJ4</accession>
<proteinExistence type="predicted"/>
<protein>
    <submittedName>
        <fullName evidence="1">Uncharacterized protein</fullName>
    </submittedName>
</protein>
<keyword evidence="2" id="KW-1185">Reference proteome</keyword>